<accession>A0A074TFQ1</accession>
<comment type="similarity">
    <text evidence="2">Belongs to the binding-protein-dependent transport system permease family. CysTW subfamily.</text>
</comment>
<dbReference type="Proteomes" id="UP000027725">
    <property type="component" value="Unassembled WGS sequence"/>
</dbReference>
<dbReference type="PANTHER" id="PTHR42929">
    <property type="entry name" value="INNER MEMBRANE ABC TRANSPORTER PERMEASE PROTEIN YDCU-RELATED-RELATED"/>
    <property type="match status" value="1"/>
</dbReference>
<evidence type="ECO:0000256" key="7">
    <source>
        <dbReference type="ARBA" id="ARBA00023136"/>
    </source>
</evidence>
<dbReference type="CDD" id="cd06261">
    <property type="entry name" value="TM_PBP2"/>
    <property type="match status" value="1"/>
</dbReference>
<dbReference type="AlphaFoldDB" id="A0A074TFQ1"/>
<dbReference type="Pfam" id="PF00528">
    <property type="entry name" value="BPD_transp_1"/>
    <property type="match status" value="1"/>
</dbReference>
<keyword evidence="11" id="KW-1185">Reference proteome</keyword>
<dbReference type="PANTHER" id="PTHR42929:SF1">
    <property type="entry name" value="INNER MEMBRANE ABC TRANSPORTER PERMEASE PROTEIN YDCU-RELATED"/>
    <property type="match status" value="1"/>
</dbReference>
<comment type="caution">
    <text evidence="10">The sequence shown here is derived from an EMBL/GenBank/DDBJ whole genome shotgun (WGS) entry which is preliminary data.</text>
</comment>
<feature type="transmembrane region" description="Helical" evidence="8">
    <location>
        <begin position="148"/>
        <end position="177"/>
    </location>
</feature>
<keyword evidence="6 8" id="KW-1133">Transmembrane helix</keyword>
<evidence type="ECO:0000313" key="10">
    <source>
        <dbReference type="EMBL" id="KEP68980.1"/>
    </source>
</evidence>
<sequence>MADAPVSRRQVPLTWVGMVPFTVFAALFLILPTMYIVVGAFRTADGGFTLTNLANLFQPSILASYWISIRISLATAFFGCLIGFALAAAVTLGGLPKWLRGPIMTFSGVASNFAGVPLAFAFLATLGRLGLVTVVLKEWFGVNIYAHGFNLLSFFGLTITYLFFQIPLMILIITPALDGLKREWKEAASILGATGFQYWRIVALPILWPSLLGTLALLFANSFGAVATAYALTGSSLSIVPIMLYAQIRGDVLQDPHLGYALAFGMIVITGIANFIYVFLRARSERWVK</sequence>
<dbReference type="eggNOG" id="COG4132">
    <property type="taxonomic scope" value="Bacteria"/>
</dbReference>
<feature type="transmembrane region" description="Helical" evidence="8">
    <location>
        <begin position="74"/>
        <end position="95"/>
    </location>
</feature>
<dbReference type="GO" id="GO:0005886">
    <property type="term" value="C:plasma membrane"/>
    <property type="evidence" value="ECO:0007669"/>
    <property type="project" value="UniProtKB-SubCell"/>
</dbReference>
<dbReference type="Gene3D" id="1.10.3720.10">
    <property type="entry name" value="MetI-like"/>
    <property type="match status" value="1"/>
</dbReference>
<dbReference type="SUPFAM" id="SSF161098">
    <property type="entry name" value="MetI-like"/>
    <property type="match status" value="1"/>
</dbReference>
<feature type="domain" description="ABC transmembrane type-1" evidence="9">
    <location>
        <begin position="65"/>
        <end position="279"/>
    </location>
</feature>
<evidence type="ECO:0000256" key="3">
    <source>
        <dbReference type="ARBA" id="ARBA00022448"/>
    </source>
</evidence>
<feature type="transmembrane region" description="Helical" evidence="8">
    <location>
        <begin position="227"/>
        <end position="248"/>
    </location>
</feature>
<evidence type="ECO:0000256" key="8">
    <source>
        <dbReference type="RuleBase" id="RU363032"/>
    </source>
</evidence>
<evidence type="ECO:0000256" key="5">
    <source>
        <dbReference type="ARBA" id="ARBA00022692"/>
    </source>
</evidence>
<dbReference type="InterPro" id="IPR000515">
    <property type="entry name" value="MetI-like"/>
</dbReference>
<evidence type="ECO:0000256" key="2">
    <source>
        <dbReference type="ARBA" id="ARBA00007069"/>
    </source>
</evidence>
<reference evidence="10 11" key="1">
    <citation type="submission" date="2014-03" db="EMBL/GenBank/DDBJ databases">
        <title>The draft genome sequence of Thioclava dalianensis DLFJ1-1.</title>
        <authorList>
            <person name="Lai Q."/>
            <person name="Shao Z."/>
        </authorList>
    </citation>
    <scope>NUCLEOTIDE SEQUENCE [LARGE SCALE GENOMIC DNA]</scope>
    <source>
        <strain evidence="10 11">DLFJ1-1</strain>
    </source>
</reference>
<dbReference type="EMBL" id="JHEH01000020">
    <property type="protein sequence ID" value="KEP68980.1"/>
    <property type="molecule type" value="Genomic_DNA"/>
</dbReference>
<evidence type="ECO:0000256" key="4">
    <source>
        <dbReference type="ARBA" id="ARBA00022475"/>
    </source>
</evidence>
<dbReference type="InterPro" id="IPR035906">
    <property type="entry name" value="MetI-like_sf"/>
</dbReference>
<evidence type="ECO:0000256" key="1">
    <source>
        <dbReference type="ARBA" id="ARBA00004651"/>
    </source>
</evidence>
<keyword evidence="4" id="KW-1003">Cell membrane</keyword>
<keyword evidence="7 8" id="KW-0472">Membrane</keyword>
<gene>
    <name evidence="10" type="ORF">DL1_07810</name>
</gene>
<keyword evidence="5 8" id="KW-0812">Transmembrane</keyword>
<dbReference type="OrthoDB" id="8404154at2"/>
<name>A0A074TFQ1_9RHOB</name>
<dbReference type="PROSITE" id="PS50928">
    <property type="entry name" value="ABC_TM1"/>
    <property type="match status" value="1"/>
</dbReference>
<feature type="transmembrane region" description="Helical" evidence="8">
    <location>
        <begin position="115"/>
        <end position="136"/>
    </location>
</feature>
<organism evidence="10 11">
    <name type="scientific">Thioclava dalianensis</name>
    <dbReference type="NCBI Taxonomy" id="1185766"/>
    <lineage>
        <taxon>Bacteria</taxon>
        <taxon>Pseudomonadati</taxon>
        <taxon>Pseudomonadota</taxon>
        <taxon>Alphaproteobacteria</taxon>
        <taxon>Rhodobacterales</taxon>
        <taxon>Paracoccaceae</taxon>
        <taxon>Thioclava</taxon>
    </lineage>
</organism>
<evidence type="ECO:0000256" key="6">
    <source>
        <dbReference type="ARBA" id="ARBA00022989"/>
    </source>
</evidence>
<dbReference type="RefSeq" id="WP_038067735.1">
    <property type="nucleotide sequence ID" value="NZ_FOVB01000011.1"/>
</dbReference>
<keyword evidence="3 8" id="KW-0813">Transport</keyword>
<comment type="subcellular location">
    <subcellularLocation>
        <location evidence="1 8">Cell membrane</location>
        <topology evidence="1 8">Multi-pass membrane protein</topology>
    </subcellularLocation>
</comment>
<feature type="transmembrane region" description="Helical" evidence="8">
    <location>
        <begin position="12"/>
        <end position="41"/>
    </location>
</feature>
<evidence type="ECO:0000259" key="9">
    <source>
        <dbReference type="PROSITE" id="PS50928"/>
    </source>
</evidence>
<feature type="transmembrane region" description="Helical" evidence="8">
    <location>
        <begin position="260"/>
        <end position="280"/>
    </location>
</feature>
<protein>
    <submittedName>
        <fullName evidence="10">Acriflavin resistance protein</fullName>
    </submittedName>
</protein>
<feature type="transmembrane region" description="Helical" evidence="8">
    <location>
        <begin position="197"/>
        <end position="220"/>
    </location>
</feature>
<proteinExistence type="inferred from homology"/>
<dbReference type="GO" id="GO:0055085">
    <property type="term" value="P:transmembrane transport"/>
    <property type="evidence" value="ECO:0007669"/>
    <property type="project" value="InterPro"/>
</dbReference>
<evidence type="ECO:0000313" key="11">
    <source>
        <dbReference type="Proteomes" id="UP000027725"/>
    </source>
</evidence>
<dbReference type="STRING" id="1185766.SAMN05216224_11117"/>